<feature type="compositionally biased region" description="Low complexity" evidence="1">
    <location>
        <begin position="138"/>
        <end position="147"/>
    </location>
</feature>
<dbReference type="eggNOG" id="ENOG502SPRB">
    <property type="taxonomic scope" value="Eukaryota"/>
</dbReference>
<feature type="region of interest" description="Disordered" evidence="1">
    <location>
        <begin position="134"/>
        <end position="154"/>
    </location>
</feature>
<accession>G4TH22</accession>
<comment type="caution">
    <text evidence="2">The sequence shown here is derived from an EMBL/GenBank/DDBJ whole genome shotgun (WGS) entry which is preliminary data.</text>
</comment>
<dbReference type="InParanoid" id="G4TH22"/>
<evidence type="ECO:0000256" key="1">
    <source>
        <dbReference type="SAM" id="MobiDB-lite"/>
    </source>
</evidence>
<evidence type="ECO:0000313" key="3">
    <source>
        <dbReference type="Proteomes" id="UP000007148"/>
    </source>
</evidence>
<dbReference type="STRING" id="1109443.G4TH22"/>
<dbReference type="Proteomes" id="UP000007148">
    <property type="component" value="Unassembled WGS sequence"/>
</dbReference>
<proteinExistence type="predicted"/>
<dbReference type="EMBL" id="CAFZ01000088">
    <property type="protein sequence ID" value="CCA70621.1"/>
    <property type="molecule type" value="Genomic_DNA"/>
</dbReference>
<feature type="region of interest" description="Disordered" evidence="1">
    <location>
        <begin position="313"/>
        <end position="337"/>
    </location>
</feature>
<organism evidence="2 3">
    <name type="scientific">Serendipita indica (strain DSM 11827)</name>
    <name type="common">Root endophyte fungus</name>
    <name type="synonym">Piriformospora indica</name>
    <dbReference type="NCBI Taxonomy" id="1109443"/>
    <lineage>
        <taxon>Eukaryota</taxon>
        <taxon>Fungi</taxon>
        <taxon>Dikarya</taxon>
        <taxon>Basidiomycota</taxon>
        <taxon>Agaricomycotina</taxon>
        <taxon>Agaricomycetes</taxon>
        <taxon>Sebacinales</taxon>
        <taxon>Serendipitaceae</taxon>
        <taxon>Serendipita</taxon>
    </lineage>
</organism>
<gene>
    <name evidence="2" type="ORF">PIIN_04558</name>
</gene>
<dbReference type="OMA" id="LSMWNEV"/>
<keyword evidence="3" id="KW-1185">Reference proteome</keyword>
<evidence type="ECO:0000313" key="2">
    <source>
        <dbReference type="EMBL" id="CCA70621.1"/>
    </source>
</evidence>
<name>G4TH22_SERID</name>
<protein>
    <submittedName>
        <fullName evidence="2">Uncharacterized protein</fullName>
    </submittedName>
</protein>
<dbReference type="OrthoDB" id="9995831at2759"/>
<dbReference type="AlphaFoldDB" id="G4TH22"/>
<reference evidence="2 3" key="1">
    <citation type="journal article" date="2011" name="PLoS Pathog.">
        <title>Endophytic Life Strategies Decoded by Genome and Transcriptome Analyses of the Mutualistic Root Symbiont Piriformospora indica.</title>
        <authorList>
            <person name="Zuccaro A."/>
            <person name="Lahrmann U."/>
            <person name="Guldener U."/>
            <person name="Langen G."/>
            <person name="Pfiffi S."/>
            <person name="Biedenkopf D."/>
            <person name="Wong P."/>
            <person name="Samans B."/>
            <person name="Grimm C."/>
            <person name="Basiewicz M."/>
            <person name="Murat C."/>
            <person name="Martin F."/>
            <person name="Kogel K.H."/>
        </authorList>
    </citation>
    <scope>NUCLEOTIDE SEQUENCE [LARGE SCALE GENOMIC DNA]</scope>
    <source>
        <strain evidence="2 3">DSM 11827</strain>
    </source>
</reference>
<dbReference type="HOGENOM" id="CLU_067630_0_0_1"/>
<sequence length="337" mass="37638">MSEDAIIMANLERLYEPNAVYENPLLTATTREMILDIHHLSRQIADVHVSRPRPLRMLAWLFGWRQAKTRGAEVQVEAEEPPWFDALKCWSELGDIVAESEGWDGTRRSVIEHTLHILFLPNLHSFVPGNSTEAQRASLSPSTSSLSFHGSASTPPHHVSSPALHLGGIFTLPSSPLHLQLRIITKLTFNEQGRVSYHRDFWDARDLIRMLPGGRPAMWVWTRLVARGLSTVSWLFTPRSSSTNVDYATSRSGEEEINPAYMSRRRSSVGAASIHDAYPSGPPIRRTPSALTHEDALGALGLVNINRRKRSISGLTMGGDRRARAPDTDPDAMQSNW</sequence>